<proteinExistence type="predicted"/>
<sequence>MSEITETTPARSGLRLTLAATAVAGILGFVIQIGMGGVLGKTPAYTSFMAFWAAFYLVVGAIAGVQQEYARAVAHTQRTPSMRETGVGARRFALLCAAIVAAVLGLSGLLWGPHVFSHDWGTAIILIALGGGAYVLFSAVNGNLYGRERWNLIAVGIIGDPLIRLVLLALVLVLWPGIENGLRIAVVVPVLLTVIILEVWGRGAGFGQTRLGLPGTQIGWNILRTVGGAVSTAALISGYPLFLTIVAGANPALPGLIYVFTLVRAPIVIPMLALQNFMIVHFGKNPRRALGTALRLMGGVILGAIVLGAAAAWVGPWVISLVSAGQFDPSPWLVGAMVASAGATGALCVSGAAAVALNRHTGFLLGWVVAALASVLLLLLPGAIEQRALIALTVGPVLGLIVHLATLRRASRESAPAFPNTPSDKDDDAGAGAGEGAR</sequence>
<accession>A0A3L7A808</accession>
<name>A0A3L7A808_9MICO</name>
<reference evidence="3 4" key="1">
    <citation type="submission" date="2018-10" db="EMBL/GenBank/DDBJ databases">
        <authorList>
            <person name="Li J."/>
        </authorList>
    </citation>
    <scope>NUCLEOTIDE SEQUENCE [LARGE SCALE GENOMIC DNA]</scope>
    <source>
        <strain evidence="3 4">IF 016277</strain>
    </source>
</reference>
<dbReference type="Proteomes" id="UP000272503">
    <property type="component" value="Unassembled WGS sequence"/>
</dbReference>
<dbReference type="EMBL" id="RCUX01000005">
    <property type="protein sequence ID" value="RLP75998.1"/>
    <property type="molecule type" value="Genomic_DNA"/>
</dbReference>
<feature type="transmembrane region" description="Helical" evidence="2">
    <location>
        <begin position="331"/>
        <end position="357"/>
    </location>
</feature>
<feature type="transmembrane region" description="Helical" evidence="2">
    <location>
        <begin position="364"/>
        <end position="382"/>
    </location>
</feature>
<dbReference type="AlphaFoldDB" id="A0A3L7A808"/>
<comment type="caution">
    <text evidence="3">The sequence shown here is derived from an EMBL/GenBank/DDBJ whole genome shotgun (WGS) entry which is preliminary data.</text>
</comment>
<feature type="transmembrane region" description="Helical" evidence="2">
    <location>
        <begin position="12"/>
        <end position="33"/>
    </location>
</feature>
<evidence type="ECO:0000313" key="3">
    <source>
        <dbReference type="EMBL" id="RLP75998.1"/>
    </source>
</evidence>
<dbReference type="OrthoDB" id="4771963at2"/>
<protein>
    <recommendedName>
        <fullName evidence="5">Polysaccharide biosynthesis protein</fullName>
    </recommendedName>
</protein>
<feature type="region of interest" description="Disordered" evidence="1">
    <location>
        <begin position="412"/>
        <end position="438"/>
    </location>
</feature>
<keyword evidence="2" id="KW-0812">Transmembrane</keyword>
<evidence type="ECO:0000313" key="4">
    <source>
        <dbReference type="Proteomes" id="UP000272503"/>
    </source>
</evidence>
<feature type="transmembrane region" description="Helical" evidence="2">
    <location>
        <begin position="222"/>
        <end position="249"/>
    </location>
</feature>
<organism evidence="3 4">
    <name type="scientific">Mycetocola tolaasinivorans</name>
    <dbReference type="NCBI Taxonomy" id="76635"/>
    <lineage>
        <taxon>Bacteria</taxon>
        <taxon>Bacillati</taxon>
        <taxon>Actinomycetota</taxon>
        <taxon>Actinomycetes</taxon>
        <taxon>Micrococcales</taxon>
        <taxon>Microbacteriaceae</taxon>
        <taxon>Mycetocola</taxon>
    </lineage>
</organism>
<keyword evidence="4" id="KW-1185">Reference proteome</keyword>
<feature type="transmembrane region" description="Helical" evidence="2">
    <location>
        <begin position="120"/>
        <end position="140"/>
    </location>
</feature>
<feature type="transmembrane region" description="Helical" evidence="2">
    <location>
        <begin position="45"/>
        <end position="65"/>
    </location>
</feature>
<evidence type="ECO:0000256" key="1">
    <source>
        <dbReference type="SAM" id="MobiDB-lite"/>
    </source>
</evidence>
<evidence type="ECO:0000256" key="2">
    <source>
        <dbReference type="SAM" id="Phobius"/>
    </source>
</evidence>
<feature type="transmembrane region" description="Helical" evidence="2">
    <location>
        <begin position="152"/>
        <end position="175"/>
    </location>
</feature>
<gene>
    <name evidence="3" type="ORF">D9V32_07525</name>
</gene>
<feature type="transmembrane region" description="Helical" evidence="2">
    <location>
        <begin position="388"/>
        <end position="407"/>
    </location>
</feature>
<feature type="transmembrane region" description="Helical" evidence="2">
    <location>
        <begin position="294"/>
        <end position="319"/>
    </location>
</feature>
<keyword evidence="2" id="KW-1133">Transmembrane helix</keyword>
<evidence type="ECO:0008006" key="5">
    <source>
        <dbReference type="Google" id="ProtNLM"/>
    </source>
</evidence>
<feature type="transmembrane region" description="Helical" evidence="2">
    <location>
        <begin position="255"/>
        <end position="274"/>
    </location>
</feature>
<feature type="transmembrane region" description="Helical" evidence="2">
    <location>
        <begin position="181"/>
        <end position="201"/>
    </location>
</feature>
<keyword evidence="2" id="KW-0472">Membrane</keyword>
<dbReference type="RefSeq" id="WP_121648283.1">
    <property type="nucleotide sequence ID" value="NZ_RCUX01000005.1"/>
</dbReference>
<feature type="transmembrane region" description="Helical" evidence="2">
    <location>
        <begin position="92"/>
        <end position="114"/>
    </location>
</feature>